<keyword evidence="19" id="KW-1185">Reference proteome</keyword>
<dbReference type="PROSITE" id="PS50929">
    <property type="entry name" value="ABC_TM1F"/>
    <property type="match status" value="2"/>
</dbReference>
<dbReference type="EC" id="7.6.2.2" evidence="3"/>
<dbReference type="GO" id="GO:0090374">
    <property type="term" value="P:oligopeptide export from mitochondrion"/>
    <property type="evidence" value="ECO:0007669"/>
    <property type="project" value="TreeGrafter"/>
</dbReference>
<dbReference type="InterPro" id="IPR003593">
    <property type="entry name" value="AAA+_ATPase"/>
</dbReference>
<feature type="transmembrane region" description="Helical" evidence="15">
    <location>
        <begin position="1142"/>
        <end position="1161"/>
    </location>
</feature>
<dbReference type="KEGG" id="api:100164127"/>
<dbReference type="InterPro" id="IPR036640">
    <property type="entry name" value="ABC1_TM_sf"/>
</dbReference>
<dbReference type="FunFam" id="3.40.50.300:FF:000479">
    <property type="entry name" value="Multidrug resistance protein 1A"/>
    <property type="match status" value="1"/>
</dbReference>
<dbReference type="GO" id="GO:0005743">
    <property type="term" value="C:mitochondrial inner membrane"/>
    <property type="evidence" value="ECO:0007669"/>
    <property type="project" value="TreeGrafter"/>
</dbReference>
<dbReference type="Pfam" id="PF00664">
    <property type="entry name" value="ABC_membrane"/>
    <property type="match status" value="2"/>
</dbReference>
<feature type="transmembrane region" description="Helical" evidence="15">
    <location>
        <begin position="961"/>
        <end position="984"/>
    </location>
</feature>
<dbReference type="GO" id="GO:0008559">
    <property type="term" value="F:ABC-type xenobiotic transporter activity"/>
    <property type="evidence" value="ECO:0007669"/>
    <property type="project" value="UniProtKB-EC"/>
</dbReference>
<evidence type="ECO:0000313" key="19">
    <source>
        <dbReference type="Proteomes" id="UP000007819"/>
    </source>
</evidence>
<dbReference type="PROSITE" id="PS50893">
    <property type="entry name" value="ABC_TRANSPORTER_2"/>
    <property type="match status" value="2"/>
</dbReference>
<evidence type="ECO:0000256" key="12">
    <source>
        <dbReference type="ARBA" id="ARBA00023180"/>
    </source>
</evidence>
<dbReference type="GO" id="GO:0017085">
    <property type="term" value="P:response to insecticide"/>
    <property type="evidence" value="ECO:0007669"/>
    <property type="project" value="UniProtKB-ARBA"/>
</dbReference>
<keyword evidence="6" id="KW-0677">Repeat</keyword>
<evidence type="ECO:0000256" key="3">
    <source>
        <dbReference type="ARBA" id="ARBA00012191"/>
    </source>
</evidence>
<comment type="subcellular location">
    <subcellularLocation>
        <location evidence="1">Membrane</location>
        <topology evidence="1">Multi-pass membrane protein</topology>
    </subcellularLocation>
</comment>
<dbReference type="Gene3D" id="3.40.50.300">
    <property type="entry name" value="P-loop containing nucleotide triphosphate hydrolases"/>
    <property type="match status" value="2"/>
</dbReference>
<dbReference type="InterPro" id="IPR027417">
    <property type="entry name" value="P-loop_NTPase"/>
</dbReference>
<dbReference type="SMART" id="SM00382">
    <property type="entry name" value="AAA"/>
    <property type="match status" value="2"/>
</dbReference>
<evidence type="ECO:0000259" key="17">
    <source>
        <dbReference type="PROSITE" id="PS50929"/>
    </source>
</evidence>
<evidence type="ECO:0000256" key="15">
    <source>
        <dbReference type="SAM" id="Phobius"/>
    </source>
</evidence>
<comment type="catalytic activity">
    <reaction evidence="13">
        <text>ATP + H2O + xenobioticSide 1 = ADP + phosphate + xenobioticSide 2.</text>
        <dbReference type="EC" id="7.6.2.2"/>
    </reaction>
</comment>
<evidence type="ECO:0000256" key="11">
    <source>
        <dbReference type="ARBA" id="ARBA00023136"/>
    </source>
</evidence>
<evidence type="ECO:0000256" key="4">
    <source>
        <dbReference type="ARBA" id="ARBA00022448"/>
    </source>
</evidence>
<sequence length="1489" mass="165852">MFGKNNEETVGLLKVSANKLDGNTKYGTVENNVKKKPVVSGLFRYASKGDVVLMSIGVIFSVIHGSSFPVLALVFGQMTNVFIKQASVTSTNNSMVNIPLTVVGNALDLIHTNPFNSTSNYTNILRSSDVSTNSPLNDESSTFGAFFMSEMERMSTVRTITEIDLRKTTDIPNIFIDETFSPEKFYNDMTKFSLYYLYIGCTVLIAAFIQTFCWEIACERQIYQLRKVFYRQILRQEISWYDLSDGGDLTTKLSDDLERVREGIGSKFSMVTQYVSTLFTGIVIGLCVDWRLTSIILCVTPFLVAVSGALAIVSASTAAREQMKYDLAGSIAKEVLLNIRTVAAFGGELKESKKYELAIEEGRKLVMKKYYLFSILLGSVFVIMYSAYGIAFWYGSNLIVDGISSPGNIFTVFFSVMAGAFSVGNALPFINSVCIAISAASNVFDIIDSKPNIDPYSSQGKKINKIQGKIEFKNVHFAYPIRYSIPVLNNLSLTIEPGQTVALVGSSGGGKSTVGSLLLRFYDPTEGQVLLDDFDLKYLNLHWLRQNIGVVSQEPVLFNVSIAENIRYGQTDCTRQDIIAAAMTANAHSFIIKLPKGYDTLVGDKGSQLSGDQKQRIAIARALVKDPKILLLDEATSALDSQSEGIVQEALDKIQHNRSTIIIANRLSTIRNVDVIFVLQNGSIVESGTHDFLMSKNGLYSNLFNTQVKRENNEINGDSLKSDEDIIDGKNINTEYATPSTSQSKSKQISLKNPELESYGEVDDVADENIEDQAIIDSNNTEITTKKDSVLEKCIEPEQVFTDSFITEDKDGRKVNVTRKISSRKVKRIIYLEQGSTDDELESNDYRPSSLRGSTSIRPMNQPDDYSQWETSDIELNRNTEFAMISKNGFQYNKQNTMPEIENVCMKDILKFNRPEWPWLMMGFIGCALTGTIMPVFAIFYGQVFATFTLKGDALLQEAAFWSKMFIILALLSGLAWWMQTFGFTHACEKLIMRLRVYAFENVLRQPIFWFDFKSSSPSNIISRLAKETPLVKSAGSLRVAQVISAFVTLSAALIIAFTFGWKFAVVLVIGVPIIAGAAYKQLMIVQKGQKKDVECMDEAARIKSETISSIKTVQGLAQELMFVSKYENSLNDPFKTAKKQAFSFAIMYAVSQAVIYGMYSVSFRYGAFLVEIGDMSATDIYRVFFALAFCAASVGQTSAYLQDYSRAKIAASLIFKLIRRKSEIDPLSNTGSKPTIKGKVHFKNVKFEYPSRPNVRVLRGLNLIVEPGKTLAIVGESGCGKSTILYLLERFYDPSIGAIEVDNHDIRAMNLCHLRQNIGIVTQEPILFNSSIKDNIAYGISNREVPMDEIIDAAKKANIHNYITTLAQRYDTLVGDQGSQLSEGQKQRVAIARALIRNPKILLLDEATRALDMENEVLVQGALEAACKGRTCIIIAYRLSTIQLADSIAVVHNGKIVEQGNHEELKAKKKYYYELITRQEESSNQLQL</sequence>
<feature type="transmembrane region" description="Helical" evidence="15">
    <location>
        <begin position="407"/>
        <end position="427"/>
    </location>
</feature>
<evidence type="ECO:0000256" key="14">
    <source>
        <dbReference type="SAM" id="MobiDB-lite"/>
    </source>
</evidence>
<dbReference type="Gene3D" id="1.20.1560.10">
    <property type="entry name" value="ABC transporter type 1, transmembrane domain"/>
    <property type="match status" value="2"/>
</dbReference>
<name>A0A8R2A1T5_ACYPI</name>
<feature type="transmembrane region" description="Helical" evidence="15">
    <location>
        <begin position="51"/>
        <end position="75"/>
    </location>
</feature>
<dbReference type="CDD" id="cd18577">
    <property type="entry name" value="ABC_6TM_Pgp_ABCB1_D1_like"/>
    <property type="match status" value="1"/>
</dbReference>
<feature type="domain" description="ABC transporter" evidence="16">
    <location>
        <begin position="470"/>
        <end position="706"/>
    </location>
</feature>
<evidence type="ECO:0000256" key="9">
    <source>
        <dbReference type="ARBA" id="ARBA00022967"/>
    </source>
</evidence>
<dbReference type="InterPro" id="IPR003439">
    <property type="entry name" value="ABC_transporter-like_ATP-bd"/>
</dbReference>
<dbReference type="GO" id="GO:0016887">
    <property type="term" value="F:ATP hydrolysis activity"/>
    <property type="evidence" value="ECO:0007669"/>
    <property type="project" value="InterPro"/>
</dbReference>
<dbReference type="Pfam" id="PF00005">
    <property type="entry name" value="ABC_tran"/>
    <property type="match status" value="2"/>
</dbReference>
<feature type="transmembrane region" description="Helical" evidence="15">
    <location>
        <begin position="1040"/>
        <end position="1058"/>
    </location>
</feature>
<feature type="compositionally biased region" description="Polar residues" evidence="14">
    <location>
        <begin position="851"/>
        <end position="864"/>
    </location>
</feature>
<evidence type="ECO:0000256" key="5">
    <source>
        <dbReference type="ARBA" id="ARBA00022692"/>
    </source>
</evidence>
<evidence type="ECO:0000259" key="16">
    <source>
        <dbReference type="PROSITE" id="PS50893"/>
    </source>
</evidence>
<dbReference type="InterPro" id="IPR039421">
    <property type="entry name" value="Type_1_exporter"/>
</dbReference>
<dbReference type="FunFam" id="3.40.50.300:FF:000205">
    <property type="entry name" value="ABC transporter B family member 4"/>
    <property type="match status" value="1"/>
</dbReference>
<dbReference type="Proteomes" id="UP000007819">
    <property type="component" value="Chromosome A1"/>
</dbReference>
<dbReference type="SUPFAM" id="SSF90123">
    <property type="entry name" value="ABC transporter transmembrane region"/>
    <property type="match status" value="2"/>
</dbReference>
<dbReference type="RefSeq" id="XP_001943495.2">
    <property type="nucleotide sequence ID" value="XM_001943460.4"/>
</dbReference>
<evidence type="ECO:0000256" key="1">
    <source>
        <dbReference type="ARBA" id="ARBA00004141"/>
    </source>
</evidence>
<keyword evidence="4" id="KW-0813">Transport</keyword>
<dbReference type="EnsemblMetazoa" id="XM_001943460.5">
    <property type="protein sequence ID" value="XP_001943495.2"/>
    <property type="gene ID" value="LOC100164127"/>
</dbReference>
<dbReference type="GeneID" id="100164127"/>
<keyword evidence="7" id="KW-0547">Nucleotide-binding</keyword>
<dbReference type="GO" id="GO:0015421">
    <property type="term" value="F:ABC-type oligopeptide transporter activity"/>
    <property type="evidence" value="ECO:0007669"/>
    <property type="project" value="TreeGrafter"/>
</dbReference>
<feature type="domain" description="ABC transmembrane type-1" evidence="17">
    <location>
        <begin position="923"/>
        <end position="1207"/>
    </location>
</feature>
<keyword evidence="10 15" id="KW-1133">Transmembrane helix</keyword>
<keyword evidence="11 15" id="KW-0472">Membrane</keyword>
<comment type="similarity">
    <text evidence="2">Belongs to the ABC transporter superfamily. ABCB family. Multidrug resistance exporter (TC 3.A.1.201) subfamily.</text>
</comment>
<evidence type="ECO:0000256" key="8">
    <source>
        <dbReference type="ARBA" id="ARBA00022840"/>
    </source>
</evidence>
<dbReference type="CDD" id="cd03249">
    <property type="entry name" value="ABC_MTABC3_MDL1_MDL2"/>
    <property type="match status" value="2"/>
</dbReference>
<feature type="transmembrane region" description="Helical" evidence="15">
    <location>
        <begin position="919"/>
        <end position="941"/>
    </location>
</feature>
<keyword evidence="5 15" id="KW-0812">Transmembrane</keyword>
<feature type="transmembrane region" description="Helical" evidence="15">
    <location>
        <begin position="292"/>
        <end position="315"/>
    </location>
</feature>
<evidence type="ECO:0000256" key="2">
    <source>
        <dbReference type="ARBA" id="ARBA00007577"/>
    </source>
</evidence>
<dbReference type="GO" id="GO:0005524">
    <property type="term" value="F:ATP binding"/>
    <property type="evidence" value="ECO:0007669"/>
    <property type="project" value="UniProtKB-KW"/>
</dbReference>
<accession>A0A8R2A1T5</accession>
<dbReference type="SUPFAM" id="SSF52540">
    <property type="entry name" value="P-loop containing nucleoside triphosphate hydrolases"/>
    <property type="match status" value="2"/>
</dbReference>
<dbReference type="CDD" id="cd18578">
    <property type="entry name" value="ABC_6TM_Pgp_ABCB1_D2_like"/>
    <property type="match status" value="1"/>
</dbReference>
<keyword evidence="9" id="KW-1278">Translocase</keyword>
<proteinExistence type="inferred from homology"/>
<dbReference type="PANTHER" id="PTHR43394">
    <property type="entry name" value="ATP-DEPENDENT PERMEASE MDL1, MITOCHONDRIAL"/>
    <property type="match status" value="1"/>
</dbReference>
<feature type="domain" description="ABC transporter" evidence="16">
    <location>
        <begin position="1241"/>
        <end position="1479"/>
    </location>
</feature>
<feature type="domain" description="ABC transmembrane type-1" evidence="17">
    <location>
        <begin position="56"/>
        <end position="433"/>
    </location>
</feature>
<keyword evidence="12" id="KW-0325">Glycoprotein</keyword>
<keyword evidence="8" id="KW-0067">ATP-binding</keyword>
<feature type="transmembrane region" description="Helical" evidence="15">
    <location>
        <begin position="370"/>
        <end position="395"/>
    </location>
</feature>
<reference evidence="19" key="1">
    <citation type="submission" date="2010-06" db="EMBL/GenBank/DDBJ databases">
        <authorList>
            <person name="Jiang H."/>
            <person name="Abraham K."/>
            <person name="Ali S."/>
            <person name="Alsbrooks S.L."/>
            <person name="Anim B.N."/>
            <person name="Anosike U.S."/>
            <person name="Attaway T."/>
            <person name="Bandaranaike D.P."/>
            <person name="Battles P.K."/>
            <person name="Bell S.N."/>
            <person name="Bell A.V."/>
            <person name="Beltran B."/>
            <person name="Bickham C."/>
            <person name="Bustamante Y."/>
            <person name="Caleb T."/>
            <person name="Canada A."/>
            <person name="Cardenas V."/>
            <person name="Carter K."/>
            <person name="Chacko J."/>
            <person name="Chandrabose M.N."/>
            <person name="Chavez D."/>
            <person name="Chavez A."/>
            <person name="Chen L."/>
            <person name="Chu H.-S."/>
            <person name="Claassen K.J."/>
            <person name="Cockrell R."/>
            <person name="Collins M."/>
            <person name="Cooper J.A."/>
            <person name="Cree A."/>
            <person name="Curry S.M."/>
            <person name="Da Y."/>
            <person name="Dao M.D."/>
            <person name="Das B."/>
            <person name="Davila M.-L."/>
            <person name="Davy-Carroll L."/>
            <person name="Denson S."/>
            <person name="Dinh H."/>
            <person name="Ebong V.E."/>
            <person name="Edwards J.R."/>
            <person name="Egan A."/>
            <person name="El-Daye J."/>
            <person name="Escobedo L."/>
            <person name="Fernandez S."/>
            <person name="Fernando P.R."/>
            <person name="Flagg N."/>
            <person name="Forbes L.D."/>
            <person name="Fowler R.G."/>
            <person name="Fu Q."/>
            <person name="Gabisi R.A."/>
            <person name="Ganer J."/>
            <person name="Garbino Pronczuk A."/>
            <person name="Garcia R.M."/>
            <person name="Garner T."/>
            <person name="Garrett T.E."/>
            <person name="Gonzalez D.A."/>
            <person name="Hamid H."/>
            <person name="Hawkins E.S."/>
            <person name="Hirani K."/>
            <person name="Hogues M.E."/>
            <person name="Hollins B."/>
            <person name="Hsiao C.-H."/>
            <person name="Jabil R."/>
            <person name="James M.L."/>
            <person name="Jhangiani S.N."/>
            <person name="Johnson B."/>
            <person name="Johnson Q."/>
            <person name="Joshi V."/>
            <person name="Kalu J.B."/>
            <person name="Kam C."/>
            <person name="Kashfia A."/>
            <person name="Keebler J."/>
            <person name="Kisamo H."/>
            <person name="Kovar C.L."/>
            <person name="Lago L.A."/>
            <person name="Lai C.-Y."/>
            <person name="Laidlaw J."/>
            <person name="Lara F."/>
            <person name="Le T.-K."/>
            <person name="Lee S.L."/>
            <person name="Legall F.H."/>
            <person name="Lemon S.J."/>
            <person name="Lewis L.R."/>
            <person name="Li B."/>
            <person name="Liu Y."/>
            <person name="Liu Y.-S."/>
            <person name="Lopez J."/>
            <person name="Lozado R.J."/>
            <person name="Lu J."/>
            <person name="Madu R.C."/>
            <person name="Maheshwari M."/>
            <person name="Maheshwari R."/>
            <person name="Malloy K."/>
            <person name="Martinez E."/>
            <person name="Mathew T."/>
            <person name="Mercado I.C."/>
            <person name="Mercado C."/>
            <person name="Meyer B."/>
            <person name="Montgomery K."/>
            <person name="Morgan M.B."/>
            <person name="Munidasa M."/>
            <person name="Nazareth L.V."/>
            <person name="Nelson J."/>
            <person name="Ng B.M."/>
            <person name="Nguyen N.B."/>
            <person name="Nguyen P.Q."/>
            <person name="Nguyen T."/>
            <person name="Obregon M."/>
            <person name="Okwuonu G.O."/>
            <person name="Onwere C.G."/>
            <person name="Orozco G."/>
            <person name="Parra A."/>
            <person name="Patel S."/>
            <person name="Patil S."/>
            <person name="Perez A."/>
            <person name="Perez Y."/>
            <person name="Pham C."/>
            <person name="Primus E.L."/>
            <person name="Pu L.-L."/>
            <person name="Puazo M."/>
            <person name="Qin X."/>
            <person name="Quiroz J.B."/>
            <person name="Reese J."/>
            <person name="Richards S."/>
            <person name="Rives C.M."/>
            <person name="Robberts R."/>
            <person name="Ruiz S.J."/>
            <person name="Ruiz M.J."/>
            <person name="Santibanez J."/>
            <person name="Schneider B.W."/>
            <person name="Sisson I."/>
            <person name="Smith M."/>
            <person name="Sodergren E."/>
            <person name="Song X.-Z."/>
            <person name="Song B.B."/>
            <person name="Summersgill H."/>
            <person name="Thelus R."/>
            <person name="Thornton R.D."/>
            <person name="Trejos Z.Y."/>
            <person name="Usmani K."/>
            <person name="Vattathil S."/>
            <person name="Villasana D."/>
            <person name="Walker D.L."/>
            <person name="Wang S."/>
            <person name="Wang K."/>
            <person name="White C.S."/>
            <person name="Williams A.C."/>
            <person name="Williamson J."/>
            <person name="Wilson K."/>
            <person name="Woghiren I.O."/>
            <person name="Woodworth J.R."/>
            <person name="Worley K.C."/>
            <person name="Wright R.A."/>
            <person name="Wu W."/>
            <person name="Young L."/>
            <person name="Zhang L."/>
            <person name="Zhang J."/>
            <person name="Zhu Y."/>
            <person name="Muzny D.M."/>
            <person name="Weinstock G."/>
            <person name="Gibbs R.A."/>
        </authorList>
    </citation>
    <scope>NUCLEOTIDE SEQUENCE [LARGE SCALE GENOMIC DNA]</scope>
    <source>
        <strain evidence="19">LSR1</strain>
    </source>
</reference>
<feature type="transmembrane region" description="Helical" evidence="15">
    <location>
        <begin position="1064"/>
        <end position="1083"/>
    </location>
</feature>
<dbReference type="PANTHER" id="PTHR43394:SF27">
    <property type="entry name" value="ATP-DEPENDENT TRANSLOCASE ABCB1-LIKE"/>
    <property type="match status" value="1"/>
</dbReference>
<evidence type="ECO:0000256" key="6">
    <source>
        <dbReference type="ARBA" id="ARBA00022737"/>
    </source>
</evidence>
<reference evidence="18" key="2">
    <citation type="submission" date="2022-06" db="UniProtKB">
        <authorList>
            <consortium name="EnsemblMetazoa"/>
        </authorList>
    </citation>
    <scope>IDENTIFICATION</scope>
</reference>
<dbReference type="OrthoDB" id="6500128at2759"/>
<feature type="region of interest" description="Disordered" evidence="14">
    <location>
        <begin position="838"/>
        <end position="864"/>
    </location>
</feature>
<evidence type="ECO:0000256" key="10">
    <source>
        <dbReference type="ARBA" id="ARBA00022989"/>
    </source>
</evidence>
<feature type="transmembrane region" description="Helical" evidence="15">
    <location>
        <begin position="195"/>
        <end position="217"/>
    </location>
</feature>
<evidence type="ECO:0000313" key="18">
    <source>
        <dbReference type="EnsemblMetazoa" id="XP_001943495.2"/>
    </source>
</evidence>
<dbReference type="GO" id="GO:0097254">
    <property type="term" value="P:renal tubular secretion"/>
    <property type="evidence" value="ECO:0007669"/>
    <property type="project" value="UniProtKB-ARBA"/>
</dbReference>
<protein>
    <recommendedName>
        <fullName evidence="3">ABC-type xenobiotic transporter</fullName>
        <ecNumber evidence="3">7.6.2.2</ecNumber>
    </recommendedName>
</protein>
<evidence type="ECO:0000256" key="13">
    <source>
        <dbReference type="ARBA" id="ARBA00034018"/>
    </source>
</evidence>
<organism evidence="18 19">
    <name type="scientific">Acyrthosiphon pisum</name>
    <name type="common">Pea aphid</name>
    <dbReference type="NCBI Taxonomy" id="7029"/>
    <lineage>
        <taxon>Eukaryota</taxon>
        <taxon>Metazoa</taxon>
        <taxon>Ecdysozoa</taxon>
        <taxon>Arthropoda</taxon>
        <taxon>Hexapoda</taxon>
        <taxon>Insecta</taxon>
        <taxon>Pterygota</taxon>
        <taxon>Neoptera</taxon>
        <taxon>Paraneoptera</taxon>
        <taxon>Hemiptera</taxon>
        <taxon>Sternorrhyncha</taxon>
        <taxon>Aphidomorpha</taxon>
        <taxon>Aphidoidea</taxon>
        <taxon>Aphididae</taxon>
        <taxon>Macrosiphini</taxon>
        <taxon>Acyrthosiphon</taxon>
    </lineage>
</organism>
<dbReference type="InterPro" id="IPR011527">
    <property type="entry name" value="ABC1_TM_dom"/>
</dbReference>
<evidence type="ECO:0000256" key="7">
    <source>
        <dbReference type="ARBA" id="ARBA00022741"/>
    </source>
</evidence>